<dbReference type="RefSeq" id="XP_004993756.1">
    <property type="nucleotide sequence ID" value="XM_004993699.1"/>
</dbReference>
<accession>F2UAQ8</accession>
<dbReference type="STRING" id="946362.F2UAQ8"/>
<dbReference type="KEGG" id="sre:PTSG_12271"/>
<dbReference type="OrthoDB" id="2683846at2759"/>
<protein>
    <submittedName>
        <fullName evidence="1">Uncharacterized protein</fullName>
    </submittedName>
</protein>
<dbReference type="Proteomes" id="UP000007799">
    <property type="component" value="Unassembled WGS sequence"/>
</dbReference>
<dbReference type="EMBL" id="GL832966">
    <property type="protein sequence ID" value="EGD73474.1"/>
    <property type="molecule type" value="Genomic_DNA"/>
</dbReference>
<dbReference type="InParanoid" id="F2UAQ8"/>
<dbReference type="GeneID" id="16074335"/>
<reference evidence="1" key="1">
    <citation type="submission" date="2009-08" db="EMBL/GenBank/DDBJ databases">
        <title>Annotation of Salpingoeca rosetta.</title>
        <authorList>
            <consortium name="The Broad Institute Genome Sequencing Platform"/>
            <person name="Russ C."/>
            <person name="Cuomo C."/>
            <person name="Burger G."/>
            <person name="Gray M.W."/>
            <person name="Holland P.W.H."/>
            <person name="King N."/>
            <person name="Lang F.B.F."/>
            <person name="Roger A.J."/>
            <person name="Ruiz-Trillo I."/>
            <person name="Young S.K."/>
            <person name="Zeng Q."/>
            <person name="Gargeya S."/>
            <person name="Alvarado L."/>
            <person name="Berlin A."/>
            <person name="Chapman S.B."/>
            <person name="Chen Z."/>
            <person name="Freedman E."/>
            <person name="Gellesch M."/>
            <person name="Goldberg J."/>
            <person name="Griggs A."/>
            <person name="Gujja S."/>
            <person name="Heilman E."/>
            <person name="Heiman D."/>
            <person name="Howarth C."/>
            <person name="Mehta T."/>
            <person name="Neiman D."/>
            <person name="Pearson M."/>
            <person name="Roberts A."/>
            <person name="Saif S."/>
            <person name="Shea T."/>
            <person name="Shenoy N."/>
            <person name="Sisk P."/>
            <person name="Stolte C."/>
            <person name="Sykes S."/>
            <person name="White J."/>
            <person name="Yandava C."/>
            <person name="Haas B."/>
            <person name="Nusbaum C."/>
            <person name="Birren B."/>
        </authorList>
    </citation>
    <scope>NUCLEOTIDE SEQUENCE [LARGE SCALE GENOMIC DNA]</scope>
    <source>
        <strain evidence="1">ATCC 50818</strain>
    </source>
</reference>
<sequence length="64" mass="7234">MQVYVALRISARAPEKKRRKGEETFLDGTKVPSIDDDPTIDLSIIVPAYNETERRTTRDVVGNT</sequence>
<evidence type="ECO:0000313" key="2">
    <source>
        <dbReference type="Proteomes" id="UP000007799"/>
    </source>
</evidence>
<proteinExistence type="predicted"/>
<gene>
    <name evidence="1" type="ORF">PTSG_12271</name>
</gene>
<keyword evidence="2" id="KW-1185">Reference proteome</keyword>
<dbReference type="AlphaFoldDB" id="F2UAQ8"/>
<name>F2UAQ8_SALR5</name>
<evidence type="ECO:0000313" key="1">
    <source>
        <dbReference type="EMBL" id="EGD73474.1"/>
    </source>
</evidence>
<organism evidence="2">
    <name type="scientific">Salpingoeca rosetta (strain ATCC 50818 / BSB-021)</name>
    <dbReference type="NCBI Taxonomy" id="946362"/>
    <lineage>
        <taxon>Eukaryota</taxon>
        <taxon>Choanoflagellata</taxon>
        <taxon>Craspedida</taxon>
        <taxon>Salpingoecidae</taxon>
        <taxon>Salpingoeca</taxon>
    </lineage>
</organism>